<dbReference type="Pfam" id="PF07808">
    <property type="entry name" value="RED_N"/>
    <property type="match status" value="1"/>
</dbReference>
<evidence type="ECO:0000259" key="6">
    <source>
        <dbReference type="Pfam" id="PF07807"/>
    </source>
</evidence>
<dbReference type="InterPro" id="IPR039896">
    <property type="entry name" value="Red-like"/>
</dbReference>
<feature type="region of interest" description="Disordered" evidence="5">
    <location>
        <begin position="341"/>
        <end position="377"/>
    </location>
</feature>
<keyword evidence="3" id="KW-0677">Repeat</keyword>
<proteinExistence type="inferred from homology"/>
<gene>
    <name evidence="8" type="ORF">IE077_002270</name>
</gene>
<reference evidence="8 9" key="1">
    <citation type="journal article" date="2020" name="bioRxiv">
        <title>Metabolic contributions of an alphaproteobacterial endosymbiont in the apicomplexan Cardiosporidium cionae.</title>
        <authorList>
            <person name="Hunter E.S."/>
            <person name="Paight C.J."/>
            <person name="Lane C.E."/>
        </authorList>
    </citation>
    <scope>NUCLEOTIDE SEQUENCE [LARGE SCALE GENOMIC DNA]</scope>
    <source>
        <strain evidence="8">ESH_2018</strain>
    </source>
</reference>
<feature type="compositionally biased region" description="Basic and acidic residues" evidence="5">
    <location>
        <begin position="652"/>
        <end position="665"/>
    </location>
</feature>
<feature type="region of interest" description="Disordered" evidence="5">
    <location>
        <begin position="632"/>
        <end position="676"/>
    </location>
</feature>
<organism evidence="8 9">
    <name type="scientific">Cardiosporidium cionae</name>
    <dbReference type="NCBI Taxonomy" id="476202"/>
    <lineage>
        <taxon>Eukaryota</taxon>
        <taxon>Sar</taxon>
        <taxon>Alveolata</taxon>
        <taxon>Apicomplexa</taxon>
        <taxon>Aconoidasida</taxon>
        <taxon>Nephromycida</taxon>
        <taxon>Cardiosporidium</taxon>
    </lineage>
</organism>
<evidence type="ECO:0000313" key="9">
    <source>
        <dbReference type="Proteomes" id="UP000823046"/>
    </source>
</evidence>
<sequence length="676" mass="77393">MNRPCHLGIGHVRFSLPASLCGPLGNERNKNKLAFIPCSALSKLSPYGKTYLNSTFFVEVCKYPAVFPDFLISNMALTNADFRSLLNATDQSVLTSIQPDKKRKKVLEGIDKDTKKEKRKLRYIQLQKKRHGQELNEVHEEQMSKYKDRADDRRKCKDDFYQQVAEELREMKERSIEESKYLGGDIEHTHLVKGLDFALLSKVRGELVQTRKEVETRNNKDNHESGLKKGLKIRDTVARGVYKHLFMNLHPHHLSFQEKLKRIETTLLKGTKFKGNTEAFLPGRTCYVFDASMEMAGEDIPTVLFNSKDDCPSPNEGYTFQTHGKLLNELIFVLRWHAQNRKKKRHEREPRRPGSSSFAANPTIGAVTQGASSNYGKVDDEDIYDDVGIFNPAEIVEEDVPKKSPESLGSDGIDARCMDSPKSLEKINFLSADASMKSKMDIIRDEQGMEVDEDDTILSLSMHRQPLHTIPAGIDPTSSMAAVYGMGIYEDGEVFPYQQELENNVLSSISEMAVSSFVQPEHSKPLKSGMTTKDQDKGLHSVYKRDEEALKKRGDEDEREKDPAYISDTYMECYPGFGADVSFEMYGSDDEEDRSKMDMGRLKQFGAKRRDDFARREDWEQYQSNKEALPKAAFQYGRKMDDNRVTRRKKKLNPEEEWRKIEKMLGDNNRSNENGK</sequence>
<dbReference type="Pfam" id="PF07807">
    <property type="entry name" value="RED_C"/>
    <property type="match status" value="1"/>
</dbReference>
<evidence type="ECO:0000256" key="5">
    <source>
        <dbReference type="SAM" id="MobiDB-lite"/>
    </source>
</evidence>
<dbReference type="EMBL" id="JADAQX010000208">
    <property type="protein sequence ID" value="KAF8821243.1"/>
    <property type="molecule type" value="Genomic_DNA"/>
</dbReference>
<name>A0ABQ7JB62_9APIC</name>
<feature type="domain" description="Protein RED C-terminal" evidence="6">
    <location>
        <begin position="570"/>
        <end position="674"/>
    </location>
</feature>
<protein>
    <submittedName>
        <fullName evidence="8">RED family protein</fullName>
    </submittedName>
</protein>
<accession>A0ABQ7JB62</accession>
<comment type="subcellular location">
    <subcellularLocation>
        <location evidence="1">Nucleus</location>
    </subcellularLocation>
</comment>
<evidence type="ECO:0000256" key="3">
    <source>
        <dbReference type="ARBA" id="ARBA00022737"/>
    </source>
</evidence>
<evidence type="ECO:0000256" key="4">
    <source>
        <dbReference type="ARBA" id="ARBA00023242"/>
    </source>
</evidence>
<dbReference type="Proteomes" id="UP000823046">
    <property type="component" value="Unassembled WGS sequence"/>
</dbReference>
<feature type="region of interest" description="Disordered" evidence="5">
    <location>
        <begin position="520"/>
        <end position="563"/>
    </location>
</feature>
<evidence type="ECO:0000256" key="1">
    <source>
        <dbReference type="ARBA" id="ARBA00004123"/>
    </source>
</evidence>
<dbReference type="InterPro" id="IPR012916">
    <property type="entry name" value="RED_N"/>
</dbReference>
<evidence type="ECO:0000313" key="8">
    <source>
        <dbReference type="EMBL" id="KAF8821243.1"/>
    </source>
</evidence>
<dbReference type="InterPro" id="IPR012492">
    <property type="entry name" value="RED_C"/>
</dbReference>
<comment type="caution">
    <text evidence="8">The sequence shown here is derived from an EMBL/GenBank/DDBJ whole genome shotgun (WGS) entry which is preliminary data.</text>
</comment>
<feature type="compositionally biased region" description="Basic and acidic residues" evidence="5">
    <location>
        <begin position="533"/>
        <end position="563"/>
    </location>
</feature>
<keyword evidence="9" id="KW-1185">Reference proteome</keyword>
<evidence type="ECO:0000256" key="2">
    <source>
        <dbReference type="ARBA" id="ARBA00006660"/>
    </source>
</evidence>
<evidence type="ECO:0000259" key="7">
    <source>
        <dbReference type="Pfam" id="PF07808"/>
    </source>
</evidence>
<keyword evidence="4" id="KW-0539">Nucleus</keyword>
<feature type="domain" description="RED-like N-terminal" evidence="7">
    <location>
        <begin position="131"/>
        <end position="347"/>
    </location>
</feature>
<dbReference type="PANTHER" id="PTHR12765">
    <property type="entry name" value="RED PROTEIN IK FACTOR CYTOKINE IK"/>
    <property type="match status" value="1"/>
</dbReference>
<comment type="similarity">
    <text evidence="2">Belongs to the RED family.</text>
</comment>